<dbReference type="GO" id="GO:0008170">
    <property type="term" value="F:N-methyltransferase activity"/>
    <property type="evidence" value="ECO:0007669"/>
    <property type="project" value="InterPro"/>
</dbReference>
<evidence type="ECO:0000313" key="2">
    <source>
        <dbReference type="EMBL" id="AQW22178.1"/>
    </source>
</evidence>
<dbReference type="PROSITE" id="PS51060">
    <property type="entry name" value="PARP_ALPHA_HD"/>
    <property type="match status" value="1"/>
</dbReference>
<dbReference type="AlphaFoldDB" id="A0A1S6QKM2"/>
<keyword evidence="2" id="KW-0489">Methyltransferase</keyword>
<dbReference type="GO" id="GO:0003677">
    <property type="term" value="F:DNA binding"/>
    <property type="evidence" value="ECO:0007669"/>
    <property type="project" value="InterPro"/>
</dbReference>
<dbReference type="eggNOG" id="COG0827">
    <property type="taxonomic scope" value="Bacteria"/>
</dbReference>
<dbReference type="OrthoDB" id="9788159at2"/>
<name>A0A1S6QKM2_9LACO</name>
<dbReference type="InterPro" id="IPR052933">
    <property type="entry name" value="DNA_Protect_Modify"/>
</dbReference>
<dbReference type="SUPFAM" id="SSF53335">
    <property type="entry name" value="S-adenosyl-L-methionine-dependent methyltransferases"/>
    <property type="match status" value="1"/>
</dbReference>
<keyword evidence="2" id="KW-0808">Transferase</keyword>
<proteinExistence type="predicted"/>
<dbReference type="Pfam" id="PF02384">
    <property type="entry name" value="N6_Mtase"/>
    <property type="match status" value="1"/>
</dbReference>
<dbReference type="PIRSF" id="PIRSF026567">
    <property type="entry name" value="Adenine_mtase_bact_prd"/>
    <property type="match status" value="1"/>
</dbReference>
<dbReference type="PANTHER" id="PTHR41313:SF1">
    <property type="entry name" value="DNA METHYLASE ADENINE-SPECIFIC DOMAIN-CONTAINING PROTEIN"/>
    <property type="match status" value="1"/>
</dbReference>
<dbReference type="InterPro" id="IPR029063">
    <property type="entry name" value="SAM-dependent_MTases_sf"/>
</dbReference>
<dbReference type="InterPro" id="IPR003356">
    <property type="entry name" value="DNA_methylase_A-5"/>
</dbReference>
<dbReference type="GO" id="GO:0032259">
    <property type="term" value="P:methylation"/>
    <property type="evidence" value="ECO:0007669"/>
    <property type="project" value="UniProtKB-KW"/>
</dbReference>
<dbReference type="PRINTS" id="PR00507">
    <property type="entry name" value="N12N6MTFRASE"/>
</dbReference>
<dbReference type="EMBL" id="CP018906">
    <property type="protein sequence ID" value="AQW22178.1"/>
    <property type="molecule type" value="Genomic_DNA"/>
</dbReference>
<dbReference type="InterPro" id="IPR048375">
    <property type="entry name" value="YtxK-like_N"/>
</dbReference>
<dbReference type="Gene3D" id="1.10.150.470">
    <property type="match status" value="1"/>
</dbReference>
<sequence length="337" mass="37240">MSKLSNTQIEQIFNVFNTATEVVKQARDSSWIDALIEVLNDILEGTPEGGGLTDSDADKIQTAISTFDEIEYEPETLRKALQMMVLKASKEDQLPANYQLTPDTIGDVVSYIASGLFEKQKNVSILDPAMGTGNLLTTVTNSLSDNIGAQVHPYGLENDDAMFEIAAASFELQQIQAELYHEDAIVDVMVPKVDLVISDLPIGYYPVDDNVKNFKTRAQKGHSYVHHLFLEMAANHLNDGGFGIFLVPSAIFKSEEAKSLLKWMQGKVYLQGLLNLPKDLFANEAAQKSVLILQKVGGSAKQAEPVMLGEFPSFKDAKGVQGFLTEIDDWRKNYLDK</sequence>
<dbReference type="Pfam" id="PF21106">
    <property type="entry name" value="YtxK_like"/>
    <property type="match status" value="1"/>
</dbReference>
<dbReference type="GO" id="GO:0003950">
    <property type="term" value="F:NAD+ poly-ADP-ribosyltransferase activity"/>
    <property type="evidence" value="ECO:0007669"/>
    <property type="project" value="InterPro"/>
</dbReference>
<evidence type="ECO:0000259" key="1">
    <source>
        <dbReference type="PROSITE" id="PS51060"/>
    </source>
</evidence>
<dbReference type="KEGG" id="lcu:PL11_009700"/>
<protein>
    <submittedName>
        <fullName evidence="2">SAM-dependent methyltransferase</fullName>
    </submittedName>
</protein>
<dbReference type="CDD" id="cd02440">
    <property type="entry name" value="AdoMet_MTases"/>
    <property type="match status" value="1"/>
</dbReference>
<dbReference type="Gene3D" id="3.40.50.150">
    <property type="entry name" value="Vaccinia Virus protein VP39"/>
    <property type="match status" value="1"/>
</dbReference>
<dbReference type="InterPro" id="IPR004102">
    <property type="entry name" value="Poly(ADP-ribose)pol_reg_dom"/>
</dbReference>
<dbReference type="InterPro" id="IPR016843">
    <property type="entry name" value="S-AdoMet-dep_Ade-MeTrfase_prd"/>
</dbReference>
<evidence type="ECO:0000313" key="3">
    <source>
        <dbReference type="Proteomes" id="UP000030361"/>
    </source>
</evidence>
<dbReference type="PANTHER" id="PTHR41313">
    <property type="entry name" value="ADENINE-SPECIFIC METHYLTRANSFERASE"/>
    <property type="match status" value="1"/>
</dbReference>
<organism evidence="2 3">
    <name type="scientific">Lentilactobacillus curieae</name>
    <dbReference type="NCBI Taxonomy" id="1138822"/>
    <lineage>
        <taxon>Bacteria</taxon>
        <taxon>Bacillati</taxon>
        <taxon>Bacillota</taxon>
        <taxon>Bacilli</taxon>
        <taxon>Lactobacillales</taxon>
        <taxon>Lactobacillaceae</taxon>
        <taxon>Lentilactobacillus</taxon>
    </lineage>
</organism>
<feature type="domain" description="PARP alpha-helical" evidence="1">
    <location>
        <begin position="1"/>
        <end position="91"/>
    </location>
</feature>
<gene>
    <name evidence="2" type="ORF">PL11_009700</name>
</gene>
<keyword evidence="3" id="KW-1185">Reference proteome</keyword>
<reference evidence="2 3" key="1">
    <citation type="journal article" date="2015" name="Genome Announc.">
        <title>Genome Sequence of Lactobacillus curieae CCTCC M 2011381T, a Novel Producer of Gamma-aminobutyric Acid.</title>
        <authorList>
            <person name="Wang Y."/>
            <person name="Wang Y."/>
            <person name="Lang C."/>
            <person name="Wei D."/>
            <person name="Xu P."/>
            <person name="Xie J."/>
        </authorList>
    </citation>
    <scope>NUCLEOTIDE SEQUENCE [LARGE SCALE GENOMIC DNA]</scope>
    <source>
        <strain evidence="2 3">CCTCC M 2011381</strain>
    </source>
</reference>
<accession>A0A1S6QKM2</accession>
<dbReference type="Proteomes" id="UP000030361">
    <property type="component" value="Chromosome"/>
</dbReference>